<evidence type="ECO:0000313" key="2">
    <source>
        <dbReference type="EMBL" id="ARQ06058.1"/>
    </source>
</evidence>
<dbReference type="KEGG" id="mcak:MCCS_03910"/>
<feature type="transmembrane region" description="Helical" evidence="1">
    <location>
        <begin position="140"/>
        <end position="163"/>
    </location>
</feature>
<dbReference type="PANTHER" id="PTHR37814">
    <property type="entry name" value="CONSERVED MEMBRANE PROTEIN"/>
    <property type="match status" value="1"/>
</dbReference>
<dbReference type="EMBL" id="CP021059">
    <property type="protein sequence ID" value="ARQ06058.1"/>
    <property type="molecule type" value="Genomic_DNA"/>
</dbReference>
<dbReference type="OrthoDB" id="4424890at2"/>
<feature type="transmembrane region" description="Helical" evidence="1">
    <location>
        <begin position="218"/>
        <end position="240"/>
    </location>
</feature>
<proteinExistence type="predicted"/>
<feature type="transmembrane region" description="Helical" evidence="1">
    <location>
        <begin position="260"/>
        <end position="287"/>
    </location>
</feature>
<feature type="transmembrane region" description="Helical" evidence="1">
    <location>
        <begin position="324"/>
        <end position="342"/>
    </location>
</feature>
<dbReference type="AlphaFoldDB" id="A0A1W7A906"/>
<feature type="transmembrane region" description="Helical" evidence="1">
    <location>
        <begin position="115"/>
        <end position="133"/>
    </location>
</feature>
<dbReference type="STRING" id="1855823.MCCS_03910"/>
<name>A0A1W7A906_9STAP</name>
<dbReference type="InterPro" id="IPR038728">
    <property type="entry name" value="YkvI-like"/>
</dbReference>
<protein>
    <recommendedName>
        <fullName evidence="4">Branched-chain amino acid transport system carrier protein</fullName>
    </recommendedName>
</protein>
<evidence type="ECO:0000256" key="1">
    <source>
        <dbReference type="SAM" id="Phobius"/>
    </source>
</evidence>
<accession>A0A1W7A906</accession>
<gene>
    <name evidence="2" type="ORF">MCCS_03910</name>
</gene>
<organism evidence="2 3">
    <name type="scientific">Macrococcoides canis</name>
    <dbReference type="NCBI Taxonomy" id="1855823"/>
    <lineage>
        <taxon>Bacteria</taxon>
        <taxon>Bacillati</taxon>
        <taxon>Bacillota</taxon>
        <taxon>Bacilli</taxon>
        <taxon>Bacillales</taxon>
        <taxon>Staphylococcaceae</taxon>
        <taxon>Macrococcoides</taxon>
    </lineage>
</organism>
<dbReference type="RefSeq" id="WP_086041749.1">
    <property type="nucleotide sequence ID" value="NZ_CBCRZA010000003.1"/>
</dbReference>
<feature type="transmembrane region" description="Helical" evidence="1">
    <location>
        <begin position="42"/>
        <end position="63"/>
    </location>
</feature>
<feature type="transmembrane region" description="Helical" evidence="1">
    <location>
        <begin position="183"/>
        <end position="206"/>
    </location>
</feature>
<dbReference type="Proteomes" id="UP000194154">
    <property type="component" value="Chromosome"/>
</dbReference>
<evidence type="ECO:0008006" key="4">
    <source>
        <dbReference type="Google" id="ProtNLM"/>
    </source>
</evidence>
<sequence>MKDFKEILVVAFAFVGVVVGAGFATGQEVLQFFTSHGINSIWGIILTGLLVTLGGMFVMKGGYDIKSENHATSIKYFLPKQISLIFDFILTAFLLGLALVMSVGGASTINESFNIPFWLSGLIFIALVSLTLCMQFNKIIRVLSVVTPFLIAIVLIISIFYMIKHNFNISDGITSIPENKGLYPWWFDAINYSSLQIAAAFSFLSVMGGQLKKGTHAIFGGLFGGIIIMALLMLINLGLVTEYQHIVKVDLPTLLLAQEIHPAIGIIFSIIMVAVIYNTVVGLNYAFISRFTKPYSRNYYIMIVVIAVITFLMTFISFSKLVATVFPIMGIVGLILFFPVIYKGIKNFNLKN</sequence>
<feature type="transmembrane region" description="Helical" evidence="1">
    <location>
        <begin position="299"/>
        <end position="318"/>
    </location>
</feature>
<dbReference type="GeneID" id="35294540"/>
<reference evidence="2 3" key="1">
    <citation type="journal article" date="2017" name="Int. J. Syst. Evol. Microbiol.">
        <title>Macrococcus canis sp. nov., a skin bacterium associated with infections in dogs.</title>
        <authorList>
            <person name="Gobeli Brawand S."/>
            <person name="Cotting K."/>
            <person name="Gomez-Sanz E."/>
            <person name="Collaud A."/>
            <person name="Thomann A."/>
            <person name="Brodard I."/>
            <person name="Rodriguez-Campos S."/>
            <person name="Strauss C."/>
            <person name="Perreten V."/>
        </authorList>
    </citation>
    <scope>NUCLEOTIDE SEQUENCE [LARGE SCALE GENOMIC DNA]</scope>
    <source>
        <strain evidence="2 3">KM45013</strain>
    </source>
</reference>
<keyword evidence="1" id="KW-0812">Transmembrane</keyword>
<keyword evidence="1" id="KW-1133">Transmembrane helix</keyword>
<keyword evidence="1" id="KW-0472">Membrane</keyword>
<dbReference type="PANTHER" id="PTHR37814:SF1">
    <property type="entry name" value="MEMBRANE PROTEIN"/>
    <property type="match status" value="1"/>
</dbReference>
<keyword evidence="3" id="KW-1185">Reference proteome</keyword>
<evidence type="ECO:0000313" key="3">
    <source>
        <dbReference type="Proteomes" id="UP000194154"/>
    </source>
</evidence>
<feature type="transmembrane region" description="Helical" evidence="1">
    <location>
        <begin position="84"/>
        <end position="109"/>
    </location>
</feature>